<dbReference type="RefSeq" id="XP_068354458.1">
    <property type="nucleotide sequence ID" value="XM_068508177.1"/>
</dbReference>
<sequence length="325" mass="38397">MYVSNNDKLNKRRSLKDLYTFHHVGGLAEDRIESRRIAEAAQIPPLTIKSDIKTKLKQLEHTEILTAPRFDPYELHKELQASSIRLLKIRNGMPLSQVVHEPGPTYQPLTPRRVNYADNKQILFPPREYVVPNLQRKSQYVLPPSEDESPATKAQNQLLRFKNQIYEADRKRFNANLEELNRRNRRRPHALSQQYEDYVKYGLKESQRRAERAACLSALKERRQEAWWPDFVNEFPKDGKSKRDLEYLEMLASVPTFNEETIFNLYTEAISKYKNAEPFKELLEKINQIGKYVQDYKLMMIVKKVESNHAKKMALMMQQQEENED</sequence>
<dbReference type="VEuPathDB" id="TrichDB:TRFO_31865"/>
<dbReference type="Proteomes" id="UP000179807">
    <property type="component" value="Unassembled WGS sequence"/>
</dbReference>
<evidence type="ECO:0000313" key="2">
    <source>
        <dbReference type="Proteomes" id="UP000179807"/>
    </source>
</evidence>
<keyword evidence="2" id="KW-1185">Reference proteome</keyword>
<name>A0A1J4JRE7_9EUKA</name>
<dbReference type="EMBL" id="MLAK01000916">
    <property type="protein sequence ID" value="OHT01322.1"/>
    <property type="molecule type" value="Genomic_DNA"/>
</dbReference>
<dbReference type="GeneID" id="94842881"/>
<organism evidence="1 2">
    <name type="scientific">Tritrichomonas foetus</name>
    <dbReference type="NCBI Taxonomy" id="1144522"/>
    <lineage>
        <taxon>Eukaryota</taxon>
        <taxon>Metamonada</taxon>
        <taxon>Parabasalia</taxon>
        <taxon>Tritrichomonadida</taxon>
        <taxon>Tritrichomonadidae</taxon>
        <taxon>Tritrichomonas</taxon>
    </lineage>
</organism>
<accession>A0A1J4JRE7</accession>
<reference evidence="1" key="1">
    <citation type="submission" date="2016-10" db="EMBL/GenBank/DDBJ databases">
        <authorList>
            <person name="Benchimol M."/>
            <person name="Almeida L.G."/>
            <person name="Vasconcelos A.T."/>
            <person name="Perreira-Neves A."/>
            <person name="Rosa I.A."/>
            <person name="Tasca T."/>
            <person name="Bogo M.R."/>
            <person name="de Souza W."/>
        </authorList>
    </citation>
    <scope>NUCLEOTIDE SEQUENCE [LARGE SCALE GENOMIC DNA]</scope>
    <source>
        <strain evidence="1">K</strain>
    </source>
</reference>
<evidence type="ECO:0000313" key="1">
    <source>
        <dbReference type="EMBL" id="OHT01322.1"/>
    </source>
</evidence>
<proteinExistence type="predicted"/>
<dbReference type="OrthoDB" id="10645432at2759"/>
<dbReference type="AlphaFoldDB" id="A0A1J4JRE7"/>
<protein>
    <submittedName>
        <fullName evidence="1">Uncharacterized protein</fullName>
    </submittedName>
</protein>
<gene>
    <name evidence="1" type="ORF">TRFO_31865</name>
</gene>
<comment type="caution">
    <text evidence="1">The sequence shown here is derived from an EMBL/GenBank/DDBJ whole genome shotgun (WGS) entry which is preliminary data.</text>
</comment>